<proteinExistence type="predicted"/>
<dbReference type="EMBL" id="CAUJNA010000125">
    <property type="protein sequence ID" value="CAJ1372282.1"/>
    <property type="molecule type" value="Genomic_DNA"/>
</dbReference>
<dbReference type="InterPro" id="IPR036770">
    <property type="entry name" value="Ankyrin_rpt-contain_sf"/>
</dbReference>
<evidence type="ECO:0000256" key="3">
    <source>
        <dbReference type="PROSITE-ProRule" id="PRU00023"/>
    </source>
</evidence>
<dbReference type="PROSITE" id="PS50297">
    <property type="entry name" value="ANK_REP_REGION"/>
    <property type="match status" value="1"/>
</dbReference>
<evidence type="ECO:0000256" key="1">
    <source>
        <dbReference type="ARBA" id="ARBA00022737"/>
    </source>
</evidence>
<name>A0AA36HNC6_9DINO</name>
<dbReference type="Proteomes" id="UP001178507">
    <property type="component" value="Unassembled WGS sequence"/>
</dbReference>
<dbReference type="InterPro" id="IPR002110">
    <property type="entry name" value="Ankyrin_rpt"/>
</dbReference>
<evidence type="ECO:0000313" key="5">
    <source>
        <dbReference type="Proteomes" id="UP001178507"/>
    </source>
</evidence>
<dbReference type="PROSITE" id="PS50088">
    <property type="entry name" value="ANK_REPEAT"/>
    <property type="match status" value="1"/>
</dbReference>
<dbReference type="SUPFAM" id="SSF48403">
    <property type="entry name" value="Ankyrin repeat"/>
    <property type="match status" value="1"/>
</dbReference>
<keyword evidence="5" id="KW-1185">Reference proteome</keyword>
<accession>A0AA36HNC6</accession>
<evidence type="ECO:0000313" key="4">
    <source>
        <dbReference type="EMBL" id="CAJ1372282.1"/>
    </source>
</evidence>
<organism evidence="4 5">
    <name type="scientific">Effrenium voratum</name>
    <dbReference type="NCBI Taxonomy" id="2562239"/>
    <lineage>
        <taxon>Eukaryota</taxon>
        <taxon>Sar</taxon>
        <taxon>Alveolata</taxon>
        <taxon>Dinophyceae</taxon>
        <taxon>Suessiales</taxon>
        <taxon>Symbiodiniaceae</taxon>
        <taxon>Effrenium</taxon>
    </lineage>
</organism>
<keyword evidence="1" id="KW-0677">Repeat</keyword>
<dbReference type="SMART" id="SM00248">
    <property type="entry name" value="ANK"/>
    <property type="match status" value="3"/>
</dbReference>
<keyword evidence="2 3" id="KW-0040">ANK repeat</keyword>
<evidence type="ECO:0000256" key="2">
    <source>
        <dbReference type="ARBA" id="ARBA00023043"/>
    </source>
</evidence>
<comment type="caution">
    <text evidence="4">The sequence shown here is derived from an EMBL/GenBank/DDBJ whole genome shotgun (WGS) entry which is preliminary data.</text>
</comment>
<reference evidence="4" key="1">
    <citation type="submission" date="2023-08" db="EMBL/GenBank/DDBJ databases">
        <authorList>
            <person name="Chen Y."/>
            <person name="Shah S."/>
            <person name="Dougan E. K."/>
            <person name="Thang M."/>
            <person name="Chan C."/>
        </authorList>
    </citation>
    <scope>NUCLEOTIDE SEQUENCE</scope>
</reference>
<dbReference type="PANTHER" id="PTHR24189">
    <property type="entry name" value="MYOTROPHIN"/>
    <property type="match status" value="1"/>
</dbReference>
<feature type="repeat" description="ANK" evidence="3">
    <location>
        <begin position="514"/>
        <end position="546"/>
    </location>
</feature>
<protein>
    <submittedName>
        <fullName evidence="4">Uncharacterized protein</fullName>
    </submittedName>
</protein>
<sequence length="571" mass="62109">MGNSSAPAPAAHVRSFPMYLVKVRDFLQMDGPALPHGILRERGLLHQWCPGMFTIFVSHQWLGTAHPDPSGQQLAILRTALGRMIEGSLQVQQDLTSSTPAYRLVGPAHSLTSQTRQQIADGFLFLDWFAIPQITARLPGMNEDATKSEAAQAVQSIPAYVEAADLFIALVPELLHADTGLPCNYASWLSRGWCRAELWCRLLSSKQDTSVVVAYSANEAEFMLPLDWQRHLIADGSFTVESDRATVVRLGEVALESKLRTLQAAGPMSQYRFYLASRPRLLGQKQEDLTPDRFLEYFQFDSLASAIAESGMNGLMCAVLSGNVGMIHVLAEHKADVNYRLPDLSELGYYATQTLLMVAAKSYQAPSVLAALISLRADVTALSRAGFGAIFFSRSAEQVELLLSARAALHPTLFNGVAARASSETVSALLRARCEVSNRVAYGALHGVTLLARGNPHKYENAKLLLAHRADPNHRARPNLKYLLGLECKLASWIVDIYGYETCSTMARTGASLAGLTPLGAAALTGDSQLVGLLLSARAEISQNDRGDLPHELAAACGHTHLLPLLETMHV</sequence>
<dbReference type="InterPro" id="IPR050745">
    <property type="entry name" value="Multifunctional_regulatory"/>
</dbReference>
<dbReference type="Gene3D" id="1.25.40.20">
    <property type="entry name" value="Ankyrin repeat-containing domain"/>
    <property type="match status" value="2"/>
</dbReference>
<gene>
    <name evidence="4" type="ORF">EVOR1521_LOCUS2399</name>
</gene>
<dbReference type="AlphaFoldDB" id="A0AA36HNC6"/>